<feature type="compositionally biased region" description="Acidic residues" evidence="9">
    <location>
        <begin position="881"/>
        <end position="901"/>
    </location>
</feature>
<dbReference type="SMART" id="SM00382">
    <property type="entry name" value="AAA"/>
    <property type="match status" value="2"/>
</dbReference>
<dbReference type="Pfam" id="PF00004">
    <property type="entry name" value="AAA"/>
    <property type="match status" value="1"/>
</dbReference>
<dbReference type="Pfam" id="PF02861">
    <property type="entry name" value="Clp_N"/>
    <property type="match status" value="1"/>
</dbReference>
<dbReference type="GO" id="GO:0043335">
    <property type="term" value="P:protein unfolding"/>
    <property type="evidence" value="ECO:0007669"/>
    <property type="project" value="TreeGrafter"/>
</dbReference>
<name>A0AAD9FQ84_PAPLA</name>
<dbReference type="SUPFAM" id="SSF52540">
    <property type="entry name" value="P-loop containing nucleoside triphosphate hydrolases"/>
    <property type="match status" value="2"/>
</dbReference>
<dbReference type="InterPro" id="IPR001270">
    <property type="entry name" value="ClpA/B"/>
</dbReference>
<proteinExistence type="inferred from homology"/>
<dbReference type="GO" id="GO:0070370">
    <property type="term" value="P:cellular heat acclimation"/>
    <property type="evidence" value="ECO:0007669"/>
    <property type="project" value="TreeGrafter"/>
</dbReference>
<dbReference type="SUPFAM" id="SSF81923">
    <property type="entry name" value="Double Clp-N motif"/>
    <property type="match status" value="1"/>
</dbReference>
<evidence type="ECO:0000256" key="7">
    <source>
        <dbReference type="RuleBase" id="RU004432"/>
    </source>
</evidence>
<evidence type="ECO:0000256" key="2">
    <source>
        <dbReference type="ARBA" id="ARBA00022737"/>
    </source>
</evidence>
<dbReference type="Gene3D" id="1.10.8.60">
    <property type="match status" value="1"/>
</dbReference>
<keyword evidence="2 6" id="KW-0677">Repeat</keyword>
<dbReference type="SMART" id="SM01086">
    <property type="entry name" value="ClpB_D2-small"/>
    <property type="match status" value="1"/>
</dbReference>
<evidence type="ECO:0000256" key="4">
    <source>
        <dbReference type="ARBA" id="ARBA00022840"/>
    </source>
</evidence>
<dbReference type="FunFam" id="3.40.50.300:FF:000025">
    <property type="entry name" value="ATP-dependent Clp protease subunit"/>
    <property type="match status" value="1"/>
</dbReference>
<evidence type="ECO:0000256" key="9">
    <source>
        <dbReference type="SAM" id="MobiDB-lite"/>
    </source>
</evidence>
<dbReference type="PRINTS" id="PR00300">
    <property type="entry name" value="CLPPROTEASEA"/>
</dbReference>
<dbReference type="GO" id="GO:0016887">
    <property type="term" value="F:ATP hydrolysis activity"/>
    <property type="evidence" value="ECO:0007669"/>
    <property type="project" value="InterPro"/>
</dbReference>
<feature type="domain" description="Clp R" evidence="10">
    <location>
        <begin position="1"/>
        <end position="156"/>
    </location>
</feature>
<dbReference type="Gene3D" id="3.40.50.300">
    <property type="entry name" value="P-loop containing nucleotide triphosphate hydrolases"/>
    <property type="match status" value="3"/>
</dbReference>
<dbReference type="PROSITE" id="PS00871">
    <property type="entry name" value="CLPAB_2"/>
    <property type="match status" value="1"/>
</dbReference>
<keyword evidence="5 7" id="KW-0143">Chaperone</keyword>
<keyword evidence="12" id="KW-1185">Reference proteome</keyword>
<dbReference type="FunFam" id="3.40.50.300:FF:000010">
    <property type="entry name" value="Chaperone clpB 1, putative"/>
    <property type="match status" value="1"/>
</dbReference>
<evidence type="ECO:0000259" key="10">
    <source>
        <dbReference type="PROSITE" id="PS51903"/>
    </source>
</evidence>
<dbReference type="FunFam" id="3.40.50.300:FF:000120">
    <property type="entry name" value="ATP-dependent chaperone ClpB"/>
    <property type="match status" value="1"/>
</dbReference>
<dbReference type="GO" id="GO:0051087">
    <property type="term" value="F:protein-folding chaperone binding"/>
    <property type="evidence" value="ECO:0007669"/>
    <property type="project" value="TreeGrafter"/>
</dbReference>
<dbReference type="InterPro" id="IPR019489">
    <property type="entry name" value="Clp_ATPase_C"/>
</dbReference>
<dbReference type="EMBL" id="JAODAN010000005">
    <property type="protein sequence ID" value="KAK1924223.1"/>
    <property type="molecule type" value="Genomic_DNA"/>
</dbReference>
<dbReference type="CDD" id="cd19499">
    <property type="entry name" value="RecA-like_ClpB_Hsp104-like"/>
    <property type="match status" value="1"/>
</dbReference>
<feature type="coiled-coil region" evidence="8">
    <location>
        <begin position="424"/>
        <end position="511"/>
    </location>
</feature>
<accession>A0AAD9FQ84</accession>
<dbReference type="PANTHER" id="PTHR11638:SF18">
    <property type="entry name" value="HEAT SHOCK PROTEIN 104"/>
    <property type="match status" value="1"/>
</dbReference>
<dbReference type="GO" id="GO:0005829">
    <property type="term" value="C:cytosol"/>
    <property type="evidence" value="ECO:0007669"/>
    <property type="project" value="TreeGrafter"/>
</dbReference>
<dbReference type="Pfam" id="PF17871">
    <property type="entry name" value="AAA_lid_9"/>
    <property type="match status" value="1"/>
</dbReference>
<evidence type="ECO:0000256" key="5">
    <source>
        <dbReference type="ARBA" id="ARBA00023186"/>
    </source>
</evidence>
<evidence type="ECO:0000313" key="11">
    <source>
        <dbReference type="EMBL" id="KAK1924223.1"/>
    </source>
</evidence>
<keyword evidence="4 7" id="KW-0067">ATP-binding</keyword>
<comment type="caution">
    <text evidence="11">The sequence shown here is derived from an EMBL/GenBank/DDBJ whole genome shotgun (WGS) entry which is preliminary data.</text>
</comment>
<dbReference type="Proteomes" id="UP001182556">
    <property type="component" value="Unassembled WGS sequence"/>
</dbReference>
<dbReference type="Pfam" id="PF10431">
    <property type="entry name" value="ClpB_D2-small"/>
    <property type="match status" value="1"/>
</dbReference>
<dbReference type="InterPro" id="IPR036628">
    <property type="entry name" value="Clp_N_dom_sf"/>
</dbReference>
<evidence type="ECO:0000256" key="8">
    <source>
        <dbReference type="SAM" id="Coils"/>
    </source>
</evidence>
<dbReference type="PANTHER" id="PTHR11638">
    <property type="entry name" value="ATP-DEPENDENT CLP PROTEASE"/>
    <property type="match status" value="1"/>
</dbReference>
<dbReference type="InterPro" id="IPR004176">
    <property type="entry name" value="Clp_R_N"/>
</dbReference>
<gene>
    <name evidence="11" type="ORF">DB88DRAFT_489515</name>
</gene>
<dbReference type="InterPro" id="IPR018368">
    <property type="entry name" value="ClpA/B_CS1"/>
</dbReference>
<evidence type="ECO:0000313" key="12">
    <source>
        <dbReference type="Proteomes" id="UP001182556"/>
    </source>
</evidence>
<keyword evidence="11" id="KW-0378">Hydrolase</keyword>
<dbReference type="GO" id="GO:0051082">
    <property type="term" value="F:unfolded protein binding"/>
    <property type="evidence" value="ECO:0007669"/>
    <property type="project" value="TreeGrafter"/>
</dbReference>
<dbReference type="Gene3D" id="1.10.1780.10">
    <property type="entry name" value="Clp, N-terminal domain"/>
    <property type="match status" value="1"/>
</dbReference>
<comment type="similarity">
    <text evidence="1 7">Belongs to the ClpA/ClpB family.</text>
</comment>
<dbReference type="InterPro" id="IPR050130">
    <property type="entry name" value="ClpA_ClpB"/>
</dbReference>
<dbReference type="GO" id="GO:0005524">
    <property type="term" value="F:ATP binding"/>
    <property type="evidence" value="ECO:0007669"/>
    <property type="project" value="UniProtKB-KW"/>
</dbReference>
<dbReference type="AlphaFoldDB" id="A0AAD9FQ84"/>
<dbReference type="CDD" id="cd00009">
    <property type="entry name" value="AAA"/>
    <property type="match status" value="1"/>
</dbReference>
<organism evidence="11 12">
    <name type="scientific">Papiliotrema laurentii</name>
    <name type="common">Cryptococcus laurentii</name>
    <dbReference type="NCBI Taxonomy" id="5418"/>
    <lineage>
        <taxon>Eukaryota</taxon>
        <taxon>Fungi</taxon>
        <taxon>Dikarya</taxon>
        <taxon>Basidiomycota</taxon>
        <taxon>Agaricomycotina</taxon>
        <taxon>Tremellomycetes</taxon>
        <taxon>Tremellales</taxon>
        <taxon>Rhynchogastremaceae</taxon>
        <taxon>Papiliotrema</taxon>
    </lineage>
</organism>
<evidence type="ECO:0000256" key="1">
    <source>
        <dbReference type="ARBA" id="ARBA00008675"/>
    </source>
</evidence>
<dbReference type="InterPro" id="IPR003593">
    <property type="entry name" value="AAA+_ATPase"/>
</dbReference>
<dbReference type="InterPro" id="IPR041546">
    <property type="entry name" value="ClpA/ClpB_AAA_lid"/>
</dbReference>
<reference evidence="11" key="1">
    <citation type="submission" date="2023-02" db="EMBL/GenBank/DDBJ databases">
        <title>Identification and recombinant expression of a fungal hydrolase from Papiliotrema laurentii that hydrolyzes apple cutin and clears colloidal polyester polyurethane.</title>
        <authorList>
            <consortium name="DOE Joint Genome Institute"/>
            <person name="Roman V.A."/>
            <person name="Bojanowski C."/>
            <person name="Crable B.R."/>
            <person name="Wagner D.N."/>
            <person name="Hung C.S."/>
            <person name="Nadeau L.J."/>
            <person name="Schratz L."/>
            <person name="Haridas S."/>
            <person name="Pangilinan J."/>
            <person name="Lipzen A."/>
            <person name="Na H."/>
            <person name="Yan M."/>
            <person name="Ng V."/>
            <person name="Grigoriev I.V."/>
            <person name="Spatafora J.W."/>
            <person name="Barlow D."/>
            <person name="Biffinger J."/>
            <person name="Kelley-Loughnane N."/>
            <person name="Varaljay V.A."/>
            <person name="Crookes-Goodson W.J."/>
        </authorList>
    </citation>
    <scope>NUCLEOTIDE SEQUENCE</scope>
    <source>
        <strain evidence="11">5307AH</strain>
    </source>
</reference>
<feature type="region of interest" description="Disordered" evidence="9">
    <location>
        <begin position="871"/>
        <end position="901"/>
    </location>
</feature>
<evidence type="ECO:0000256" key="3">
    <source>
        <dbReference type="ARBA" id="ARBA00022741"/>
    </source>
</evidence>
<evidence type="ECO:0000256" key="6">
    <source>
        <dbReference type="PROSITE-ProRule" id="PRU01251"/>
    </source>
</evidence>
<dbReference type="InterPro" id="IPR028299">
    <property type="entry name" value="ClpA/B_CS2"/>
</dbReference>
<dbReference type="GO" id="GO:0042026">
    <property type="term" value="P:protein refolding"/>
    <property type="evidence" value="ECO:0007669"/>
    <property type="project" value="TreeGrafter"/>
</dbReference>
<protein>
    <submittedName>
        <fullName evidence="11">P-loop containing nucleoside triphosphate hydrolase protein</fullName>
    </submittedName>
</protein>
<dbReference type="PROSITE" id="PS51903">
    <property type="entry name" value="CLP_R"/>
    <property type="match status" value="1"/>
</dbReference>
<dbReference type="InterPro" id="IPR003959">
    <property type="entry name" value="ATPase_AAA_core"/>
</dbReference>
<keyword evidence="3 7" id="KW-0547">Nucleotide-binding</keyword>
<dbReference type="PROSITE" id="PS00870">
    <property type="entry name" value="CLPAB_1"/>
    <property type="match status" value="1"/>
</dbReference>
<sequence length="901" mass="100182">MDNFTDKSTEVIKASFDKAEEAANSQVHPLHLIAALWEDSTPSGAANDNQPTLLRGALERIGANAQSFNRQLMSRLTKLPVVDPAPQPPLPLTQSYHSVLREAQKLQKEQNDQYVAIDHLILALIKVDHSEMKDLLKAAGTDGKALEAEVKRKRGGRKVDSKGAESQFEALNKYCTDLTALAEQGKIDPVIGRDNEIRRVIRVLARRTKGNPVLIGEPGVGKTAIVEGLAQRIVDRDVPASLLSRLLALDMGALMAGAKYKGEYEERVKAVLSEVEKSGDEGTQIILFIDEIHLIMAGKDSSGGMDAANLLKPMLARGKLKVIGATTLNEYREYIEKDSAFERRFAQVLVEEPTVPDTVNIMRGIREKYETHHGVRILDTALVLAAQLAKQYLTSRRLPDSAIDLLDEAASAVKIARETRPEAIDELERRKLGLEVEIHALEREKDEASKERLENAKKAIAELEDQLGPLKREYENEKHLGDQIHDLRKKIDELRAKADEAERRYDLATAADIRYHSIPQREAKLKELEKKEAERGGATQQVTPEGIAEVVARWTGVPVSRLVETEKAKLLRLEKLIARKVIGQPEAVKAVANAIRLNRSGLSNQNRPIASFLLVGPSGTGKTLLAKTVAGVMFNDESAMIRIDASEYSEKHSVSRLIGAAPGYIGHESGGQLTEAVRRKPYSLILIDEIEKAAREFHQLFLQVLDDGRLTDNKGRVVDFRNTIIMMTSNVGSVFLNENPSEGAVRPEVRAKVTGAISQTFPPEFINRIDEIILYRSLSRSDIRKIVDLRLKEVQKRLDDNGRKVKLAVDDQALDWLASAGYSPSYGARPMARLIQTEILNPLSKLLLQARIRDGESAHVTADVRRNRLVVMPNHDQDVTQPDESDFDDDDSMDIEVEEVD</sequence>
<dbReference type="Pfam" id="PF07724">
    <property type="entry name" value="AAA_2"/>
    <property type="match status" value="1"/>
</dbReference>
<keyword evidence="8" id="KW-0175">Coiled coil</keyword>
<dbReference type="InterPro" id="IPR027417">
    <property type="entry name" value="P-loop_NTPase"/>
</dbReference>